<comment type="caution">
    <text evidence="8">The sequence shown here is derived from an EMBL/GenBank/DDBJ whole genome shotgun (WGS) entry which is preliminary data.</text>
</comment>
<dbReference type="GO" id="GO:0005524">
    <property type="term" value="F:ATP binding"/>
    <property type="evidence" value="ECO:0007669"/>
    <property type="project" value="UniProtKB-UniRule"/>
</dbReference>
<evidence type="ECO:0000313" key="9">
    <source>
        <dbReference type="Proteomes" id="UP001431209"/>
    </source>
</evidence>
<dbReference type="InterPro" id="IPR011009">
    <property type="entry name" value="Kinase-like_dom_sf"/>
</dbReference>
<keyword evidence="9" id="KW-1185">Reference proteome</keyword>
<feature type="repeat" description="ANK" evidence="5">
    <location>
        <begin position="153"/>
        <end position="185"/>
    </location>
</feature>
<protein>
    <submittedName>
        <fullName evidence="8">26S proteasome non-ATPase regulatory subunit</fullName>
    </submittedName>
</protein>
<dbReference type="GO" id="GO:0004672">
    <property type="term" value="F:protein kinase activity"/>
    <property type="evidence" value="ECO:0007669"/>
    <property type="project" value="InterPro"/>
</dbReference>
<dbReference type="InterPro" id="IPR008271">
    <property type="entry name" value="Ser/Thr_kinase_AS"/>
</dbReference>
<reference evidence="8 9" key="1">
    <citation type="submission" date="2024-03" db="EMBL/GenBank/DDBJ databases">
        <title>The Acrasis kona genome and developmental transcriptomes reveal deep origins of eukaryotic multicellular pathways.</title>
        <authorList>
            <person name="Sheikh S."/>
            <person name="Fu C.-J."/>
            <person name="Brown M.W."/>
            <person name="Baldauf S.L."/>
        </authorList>
    </citation>
    <scope>NUCLEOTIDE SEQUENCE [LARGE SCALE GENOMIC DNA]</scope>
    <source>
        <strain evidence="8 9">ATCC MYA-3509</strain>
    </source>
</reference>
<gene>
    <name evidence="8" type="ORF">AKO1_012142</name>
</gene>
<accession>A0AAW2ZB09</accession>
<feature type="domain" description="Protein kinase" evidence="7">
    <location>
        <begin position="352"/>
        <end position="611"/>
    </location>
</feature>
<name>A0AAW2ZB09_9EUKA</name>
<dbReference type="InterPro" id="IPR036770">
    <property type="entry name" value="Ankyrin_rpt-contain_sf"/>
</dbReference>
<sequence>MNIHHNDGDVQLTHEQISQFFDHIKSGNLYAVKDAVCMNRAYLYCRTEDEWEYTGLHWASQKGYPEIVSYLLSQGADYHLEARKVPWKPILLASRYGHKSIVELFLDAGEDVDVQINCDSKYTPLHYACHHGHVDIVKLLLDRRTSISLVSGHGLRPIHTAANNGQAACVGLLLEYAEEIDVVHNSEWRYTPLHWACQEGKSEVVKLLLDHNANIHIKCGKTSQTALQIAQKNSFTEIVGLLQRHELKELQNKNYNVLLEVGGTKKRIVHARNICTLADLKRFLYHQLSLTGSMERYLYEWFVQEFDDYAVVDQLDHLPTNVKIKVTLEGNAPAPTGSDSFQNQSIIEDGSLNLLKLLGMGTNGTVYLAQHIDSEQQLALKKIPCINHVEAKQKLQEYSQLKGLDHDYLTCYQNINAKRVQLLEDIFITTEYYDKGDFSTFISARRQLEVPLSIHIILEYMKQITSAICYLHERGIMHGDLKPQNIFFASDFKNLKITDYGLHRSSKCFSTTMSSMRYLSPEVIANGTYHMGSDLWSMGCIFAEMLLLDSKVYYMDVYIHQDFHSNLCQEICKKYPSELADIVCSLLNTNVQDRPEAKSVLKSITQIQKNY</sequence>
<dbReference type="SUPFAM" id="SSF56112">
    <property type="entry name" value="Protein kinase-like (PK-like)"/>
    <property type="match status" value="1"/>
</dbReference>
<dbReference type="AlphaFoldDB" id="A0AAW2ZB09"/>
<dbReference type="GO" id="GO:0045944">
    <property type="term" value="P:positive regulation of transcription by RNA polymerase II"/>
    <property type="evidence" value="ECO:0007669"/>
    <property type="project" value="TreeGrafter"/>
</dbReference>
<dbReference type="EMBL" id="JAOPGA020001300">
    <property type="protein sequence ID" value="KAL0487053.1"/>
    <property type="molecule type" value="Genomic_DNA"/>
</dbReference>
<keyword evidence="8" id="KW-0647">Proteasome</keyword>
<dbReference type="Gene3D" id="1.25.40.20">
    <property type="entry name" value="Ankyrin repeat-containing domain"/>
    <property type="match status" value="1"/>
</dbReference>
<feature type="binding site" evidence="6">
    <location>
        <position position="381"/>
    </location>
    <ligand>
        <name>ATP</name>
        <dbReference type="ChEBI" id="CHEBI:30616"/>
    </ligand>
</feature>
<dbReference type="GO" id="GO:0005634">
    <property type="term" value="C:nucleus"/>
    <property type="evidence" value="ECO:0007669"/>
    <property type="project" value="TreeGrafter"/>
</dbReference>
<evidence type="ECO:0000259" key="7">
    <source>
        <dbReference type="PROSITE" id="PS50011"/>
    </source>
</evidence>
<dbReference type="PROSITE" id="PS00108">
    <property type="entry name" value="PROTEIN_KINASE_ST"/>
    <property type="match status" value="1"/>
</dbReference>
<keyword evidence="4 5" id="KW-0040">ANK repeat</keyword>
<proteinExistence type="predicted"/>
<dbReference type="Gene3D" id="1.10.510.10">
    <property type="entry name" value="Transferase(Phosphotransferase) domain 1"/>
    <property type="match status" value="1"/>
</dbReference>
<dbReference type="PANTHER" id="PTHR24193">
    <property type="entry name" value="ANKYRIN REPEAT PROTEIN"/>
    <property type="match status" value="1"/>
</dbReference>
<dbReference type="Proteomes" id="UP001431209">
    <property type="component" value="Unassembled WGS sequence"/>
</dbReference>
<dbReference type="PROSITE" id="PS50297">
    <property type="entry name" value="ANK_REP_REGION"/>
    <property type="match status" value="4"/>
</dbReference>
<evidence type="ECO:0000256" key="2">
    <source>
        <dbReference type="ARBA" id="ARBA00022741"/>
    </source>
</evidence>
<dbReference type="PRINTS" id="PR01415">
    <property type="entry name" value="ANKYRIN"/>
</dbReference>
<dbReference type="InterPro" id="IPR002110">
    <property type="entry name" value="Ankyrin_rpt"/>
</dbReference>
<dbReference type="SUPFAM" id="SSF48403">
    <property type="entry name" value="Ankyrin repeat"/>
    <property type="match status" value="1"/>
</dbReference>
<feature type="repeat" description="ANK" evidence="5">
    <location>
        <begin position="51"/>
        <end position="83"/>
    </location>
</feature>
<dbReference type="GO" id="GO:0000502">
    <property type="term" value="C:proteasome complex"/>
    <property type="evidence" value="ECO:0007669"/>
    <property type="project" value="UniProtKB-KW"/>
</dbReference>
<dbReference type="InterPro" id="IPR000719">
    <property type="entry name" value="Prot_kinase_dom"/>
</dbReference>
<dbReference type="PANTHER" id="PTHR24193:SF125">
    <property type="entry name" value="PROTEIN FEM-1 HOMOLOG CG6966-LIKE PROTEIN"/>
    <property type="match status" value="1"/>
</dbReference>
<dbReference type="InterPro" id="IPR050663">
    <property type="entry name" value="Ankyrin-SOCS_Box"/>
</dbReference>
<dbReference type="PROSITE" id="PS50011">
    <property type="entry name" value="PROTEIN_KINASE_DOM"/>
    <property type="match status" value="1"/>
</dbReference>
<dbReference type="Gene3D" id="3.30.200.20">
    <property type="entry name" value="Phosphorylase Kinase, domain 1"/>
    <property type="match status" value="1"/>
</dbReference>
<organism evidence="8 9">
    <name type="scientific">Acrasis kona</name>
    <dbReference type="NCBI Taxonomy" id="1008807"/>
    <lineage>
        <taxon>Eukaryota</taxon>
        <taxon>Discoba</taxon>
        <taxon>Heterolobosea</taxon>
        <taxon>Tetramitia</taxon>
        <taxon>Eutetramitia</taxon>
        <taxon>Acrasidae</taxon>
        <taxon>Acrasis</taxon>
    </lineage>
</organism>
<dbReference type="PROSITE" id="PS00107">
    <property type="entry name" value="PROTEIN_KINASE_ATP"/>
    <property type="match status" value="1"/>
</dbReference>
<evidence type="ECO:0000256" key="5">
    <source>
        <dbReference type="PROSITE-ProRule" id="PRU00023"/>
    </source>
</evidence>
<keyword evidence="2 6" id="KW-0547">Nucleotide-binding</keyword>
<evidence type="ECO:0000256" key="1">
    <source>
        <dbReference type="ARBA" id="ARBA00022737"/>
    </source>
</evidence>
<dbReference type="GO" id="GO:0000976">
    <property type="term" value="F:transcription cis-regulatory region binding"/>
    <property type="evidence" value="ECO:0007669"/>
    <property type="project" value="TreeGrafter"/>
</dbReference>
<dbReference type="SMART" id="SM00248">
    <property type="entry name" value="ANK"/>
    <property type="match status" value="5"/>
</dbReference>
<feature type="repeat" description="ANK" evidence="5">
    <location>
        <begin position="120"/>
        <end position="152"/>
    </location>
</feature>
<dbReference type="Pfam" id="PF00069">
    <property type="entry name" value="Pkinase"/>
    <property type="match status" value="1"/>
</dbReference>
<dbReference type="PROSITE" id="PS50088">
    <property type="entry name" value="ANK_REPEAT"/>
    <property type="match status" value="4"/>
</dbReference>
<evidence type="ECO:0000256" key="4">
    <source>
        <dbReference type="ARBA" id="ARBA00023043"/>
    </source>
</evidence>
<feature type="repeat" description="ANK" evidence="5">
    <location>
        <begin position="188"/>
        <end position="220"/>
    </location>
</feature>
<dbReference type="Pfam" id="PF12796">
    <property type="entry name" value="Ank_2"/>
    <property type="match status" value="2"/>
</dbReference>
<evidence type="ECO:0000313" key="8">
    <source>
        <dbReference type="EMBL" id="KAL0487053.1"/>
    </source>
</evidence>
<evidence type="ECO:0000256" key="3">
    <source>
        <dbReference type="ARBA" id="ARBA00022840"/>
    </source>
</evidence>
<keyword evidence="3 6" id="KW-0067">ATP-binding</keyword>
<keyword evidence="1" id="KW-0677">Repeat</keyword>
<dbReference type="SMART" id="SM00220">
    <property type="entry name" value="S_TKc"/>
    <property type="match status" value="1"/>
</dbReference>
<dbReference type="InterPro" id="IPR017441">
    <property type="entry name" value="Protein_kinase_ATP_BS"/>
</dbReference>
<evidence type="ECO:0000256" key="6">
    <source>
        <dbReference type="PROSITE-ProRule" id="PRU10141"/>
    </source>
</evidence>